<dbReference type="EMBL" id="JBJUIK010000012">
    <property type="protein sequence ID" value="KAL3508438.1"/>
    <property type="molecule type" value="Genomic_DNA"/>
</dbReference>
<reference evidence="1 2" key="1">
    <citation type="submission" date="2024-11" db="EMBL/GenBank/DDBJ databases">
        <title>A near-complete genome assembly of Cinchona calisaya.</title>
        <authorList>
            <person name="Lian D.C."/>
            <person name="Zhao X.W."/>
            <person name="Wei L."/>
        </authorList>
    </citation>
    <scope>NUCLEOTIDE SEQUENCE [LARGE SCALE GENOMIC DNA]</scope>
    <source>
        <tissue evidence="1">Nenye</tissue>
    </source>
</reference>
<organism evidence="1 2">
    <name type="scientific">Cinchona calisaya</name>
    <dbReference type="NCBI Taxonomy" id="153742"/>
    <lineage>
        <taxon>Eukaryota</taxon>
        <taxon>Viridiplantae</taxon>
        <taxon>Streptophyta</taxon>
        <taxon>Embryophyta</taxon>
        <taxon>Tracheophyta</taxon>
        <taxon>Spermatophyta</taxon>
        <taxon>Magnoliopsida</taxon>
        <taxon>eudicotyledons</taxon>
        <taxon>Gunneridae</taxon>
        <taxon>Pentapetalae</taxon>
        <taxon>asterids</taxon>
        <taxon>lamiids</taxon>
        <taxon>Gentianales</taxon>
        <taxon>Rubiaceae</taxon>
        <taxon>Cinchonoideae</taxon>
        <taxon>Cinchoneae</taxon>
        <taxon>Cinchona</taxon>
    </lineage>
</organism>
<comment type="caution">
    <text evidence="1">The sequence shown here is derived from an EMBL/GenBank/DDBJ whole genome shotgun (WGS) entry which is preliminary data.</text>
</comment>
<evidence type="ECO:0000313" key="1">
    <source>
        <dbReference type="EMBL" id="KAL3508438.1"/>
    </source>
</evidence>
<proteinExistence type="predicted"/>
<dbReference type="AlphaFoldDB" id="A0ABD2YM37"/>
<keyword evidence="2" id="KW-1185">Reference proteome</keyword>
<dbReference type="Proteomes" id="UP001630127">
    <property type="component" value="Unassembled WGS sequence"/>
</dbReference>
<evidence type="ECO:0000313" key="2">
    <source>
        <dbReference type="Proteomes" id="UP001630127"/>
    </source>
</evidence>
<sequence>METNLRKSREQDSEGVGLAASIINFMKQGCFCTNTTKKREKRQLHQEEKKHPLSNNSGAQVVTLEEWILASPYNLSVGNEGDNQFQFSKQLASKRVHPSYDRTLQEGCLLSKSRENFNMERSSSVKFDRVERRDAQDSSLCKSQSGKLKKKVSFKIPEVADVFILHSPE</sequence>
<accession>A0ABD2YM37</accession>
<name>A0ABD2YM37_9GENT</name>
<gene>
    <name evidence="1" type="ORF">ACH5RR_027839</name>
</gene>
<protein>
    <submittedName>
        <fullName evidence="1">Uncharacterized protein</fullName>
    </submittedName>
</protein>